<protein>
    <submittedName>
        <fullName evidence="1">Uncharacterized protein</fullName>
    </submittedName>
</protein>
<proteinExistence type="predicted"/>
<keyword evidence="2" id="KW-1185">Reference proteome</keyword>
<reference evidence="1 2" key="1">
    <citation type="journal article" date="2014" name="Genome Biol. Evol.">
        <title>The genome of the myxosporean Thelohanellus kitauei shows adaptations to nutrient acquisition within its fish host.</title>
        <authorList>
            <person name="Yang Y."/>
            <person name="Xiong J."/>
            <person name="Zhou Z."/>
            <person name="Huo F."/>
            <person name="Miao W."/>
            <person name="Ran C."/>
            <person name="Liu Y."/>
            <person name="Zhang J."/>
            <person name="Feng J."/>
            <person name="Wang M."/>
            <person name="Wang M."/>
            <person name="Wang L."/>
            <person name="Yao B."/>
        </authorList>
    </citation>
    <scope>NUCLEOTIDE SEQUENCE [LARGE SCALE GENOMIC DNA]</scope>
    <source>
        <strain evidence="1">Wuqing</strain>
    </source>
</reference>
<sequence>MKIKRKHTFLPTNSKTTEETSCSVVSIVENLAETMSMNSHQIFSSMHAETTCPNPYPAVSIPFKRAVSNLCRQARGIASPSTIDIRQPPFHVQLKADPFQEEFRRITFSSWTQCSSFYRWYFLACLSRV</sequence>
<gene>
    <name evidence="1" type="ORF">RF11_05189</name>
</gene>
<dbReference type="Proteomes" id="UP000031668">
    <property type="component" value="Unassembled WGS sequence"/>
</dbReference>
<evidence type="ECO:0000313" key="2">
    <source>
        <dbReference type="Proteomes" id="UP000031668"/>
    </source>
</evidence>
<dbReference type="AlphaFoldDB" id="A0A0C2J7W9"/>
<comment type="caution">
    <text evidence="1">The sequence shown here is derived from an EMBL/GenBank/DDBJ whole genome shotgun (WGS) entry which is preliminary data.</text>
</comment>
<name>A0A0C2J7W9_THEKT</name>
<accession>A0A0C2J7W9</accession>
<organism evidence="1 2">
    <name type="scientific">Thelohanellus kitauei</name>
    <name type="common">Myxosporean</name>
    <dbReference type="NCBI Taxonomy" id="669202"/>
    <lineage>
        <taxon>Eukaryota</taxon>
        <taxon>Metazoa</taxon>
        <taxon>Cnidaria</taxon>
        <taxon>Myxozoa</taxon>
        <taxon>Myxosporea</taxon>
        <taxon>Bivalvulida</taxon>
        <taxon>Platysporina</taxon>
        <taxon>Myxobolidae</taxon>
        <taxon>Thelohanellus</taxon>
    </lineage>
</organism>
<dbReference type="EMBL" id="JWZT01003967">
    <property type="protein sequence ID" value="KII65183.1"/>
    <property type="molecule type" value="Genomic_DNA"/>
</dbReference>
<evidence type="ECO:0000313" key="1">
    <source>
        <dbReference type="EMBL" id="KII65183.1"/>
    </source>
</evidence>